<organism evidence="4 5">
    <name type="scientific">Bordetella genomosp. 1</name>
    <dbReference type="NCBI Taxonomy" id="1395607"/>
    <lineage>
        <taxon>Bacteria</taxon>
        <taxon>Pseudomonadati</taxon>
        <taxon>Pseudomonadota</taxon>
        <taxon>Betaproteobacteria</taxon>
        <taxon>Burkholderiales</taxon>
        <taxon>Alcaligenaceae</taxon>
        <taxon>Bordetella</taxon>
    </lineage>
</organism>
<dbReference type="GO" id="GO:0016747">
    <property type="term" value="F:acyltransferase activity, transferring groups other than amino-acyl groups"/>
    <property type="evidence" value="ECO:0007669"/>
    <property type="project" value="InterPro"/>
</dbReference>
<dbReference type="InterPro" id="IPR056935">
    <property type="entry name" value="Rv0428c-like_C"/>
</dbReference>
<evidence type="ECO:0000256" key="1">
    <source>
        <dbReference type="ARBA" id="ARBA00022679"/>
    </source>
</evidence>
<name>A0A261RTD4_9BORD</name>
<dbReference type="InterPro" id="IPR000182">
    <property type="entry name" value="GNAT_dom"/>
</dbReference>
<protein>
    <submittedName>
        <fullName evidence="4">GNAT family N-acetyltransferase</fullName>
    </submittedName>
</protein>
<proteinExistence type="predicted"/>
<evidence type="ECO:0000313" key="5">
    <source>
        <dbReference type="Proteomes" id="UP000217005"/>
    </source>
</evidence>
<dbReference type="PROSITE" id="PS51186">
    <property type="entry name" value="GNAT"/>
    <property type="match status" value="1"/>
</dbReference>
<dbReference type="EMBL" id="NEVL01000007">
    <property type="protein sequence ID" value="OZI28299.1"/>
    <property type="molecule type" value="Genomic_DNA"/>
</dbReference>
<dbReference type="Proteomes" id="UP000217005">
    <property type="component" value="Unassembled WGS sequence"/>
</dbReference>
<dbReference type="PANTHER" id="PTHR43877:SF1">
    <property type="entry name" value="ACETYLTRANSFERASE"/>
    <property type="match status" value="1"/>
</dbReference>
<gene>
    <name evidence="4" type="ORF">CEG14_25535</name>
</gene>
<dbReference type="AlphaFoldDB" id="A0A261RTD4"/>
<keyword evidence="2" id="KW-0012">Acyltransferase</keyword>
<sequence length="273" mass="29373">MLENLAAAAPTAFTPVMQTRDALLARIEEAALNATAVREQVFYDGWLLRCAPSPARRMRSINILGLSTRALDDRLAYCHGWYARTGQPVVFRLTSIGPDFGLDHALAERGYEGYDRTCVMRADLTAAAPAQVVEGMQYRDVTPQVFAAEVGRLKGASAAAVAEHTARLAGLVVDAMPVVACTPDGTVVAAGLAVLEDDLVGIFDVVTDPAQRRQGHGAALVTQLLARATARGSRHAYLQVETDNIAARALYARFGFADCYSYWYRSLPAAVGK</sequence>
<dbReference type="OrthoDB" id="9805924at2"/>
<evidence type="ECO:0000256" key="2">
    <source>
        <dbReference type="ARBA" id="ARBA00023315"/>
    </source>
</evidence>
<keyword evidence="1 4" id="KW-0808">Transferase</keyword>
<dbReference type="InterPro" id="IPR016181">
    <property type="entry name" value="Acyl_CoA_acyltransferase"/>
</dbReference>
<dbReference type="Pfam" id="PF24553">
    <property type="entry name" value="Rv0428c_C"/>
    <property type="match status" value="1"/>
</dbReference>
<dbReference type="PANTHER" id="PTHR43877">
    <property type="entry name" value="AMINOALKYLPHOSPHONATE N-ACETYLTRANSFERASE-RELATED-RELATED"/>
    <property type="match status" value="1"/>
</dbReference>
<evidence type="ECO:0000313" key="4">
    <source>
        <dbReference type="EMBL" id="OZI28299.1"/>
    </source>
</evidence>
<comment type="caution">
    <text evidence="4">The sequence shown here is derived from an EMBL/GenBank/DDBJ whole genome shotgun (WGS) entry which is preliminary data.</text>
</comment>
<feature type="domain" description="N-acetyltransferase" evidence="3">
    <location>
        <begin position="136"/>
        <end position="273"/>
    </location>
</feature>
<dbReference type="SUPFAM" id="SSF55729">
    <property type="entry name" value="Acyl-CoA N-acyltransferases (Nat)"/>
    <property type="match status" value="1"/>
</dbReference>
<dbReference type="CDD" id="cd04301">
    <property type="entry name" value="NAT_SF"/>
    <property type="match status" value="1"/>
</dbReference>
<accession>A0A261RTD4</accession>
<dbReference type="Gene3D" id="3.40.630.30">
    <property type="match status" value="1"/>
</dbReference>
<dbReference type="InterPro" id="IPR050832">
    <property type="entry name" value="Bact_Acetyltransf"/>
</dbReference>
<reference evidence="4 5" key="1">
    <citation type="submission" date="2017-05" db="EMBL/GenBank/DDBJ databases">
        <title>Complete and WGS of Bordetella genogroups.</title>
        <authorList>
            <person name="Spilker T."/>
            <person name="LiPuma J."/>
        </authorList>
    </citation>
    <scope>NUCLEOTIDE SEQUENCE [LARGE SCALE GENOMIC DNA]</scope>
    <source>
        <strain evidence="4 5">AU17610</strain>
    </source>
</reference>
<evidence type="ECO:0000259" key="3">
    <source>
        <dbReference type="PROSITE" id="PS51186"/>
    </source>
</evidence>